<keyword evidence="6 7" id="KW-0472">Membrane</keyword>
<proteinExistence type="inferred from homology"/>
<keyword evidence="4 7" id="KW-0812">Transmembrane</keyword>
<dbReference type="Proteomes" id="UP001519287">
    <property type="component" value="Unassembled WGS sequence"/>
</dbReference>
<dbReference type="SUPFAM" id="SSF161098">
    <property type="entry name" value="MetI-like"/>
    <property type="match status" value="1"/>
</dbReference>
<dbReference type="RefSeq" id="WP_209970702.1">
    <property type="nucleotide sequence ID" value="NZ_JAGGLB010000003.1"/>
</dbReference>
<evidence type="ECO:0000256" key="4">
    <source>
        <dbReference type="ARBA" id="ARBA00022692"/>
    </source>
</evidence>
<feature type="transmembrane region" description="Helical" evidence="7">
    <location>
        <begin position="110"/>
        <end position="130"/>
    </location>
</feature>
<evidence type="ECO:0000256" key="7">
    <source>
        <dbReference type="RuleBase" id="RU363032"/>
    </source>
</evidence>
<feature type="transmembrane region" description="Helical" evidence="7">
    <location>
        <begin position="142"/>
        <end position="162"/>
    </location>
</feature>
<evidence type="ECO:0000259" key="8">
    <source>
        <dbReference type="PROSITE" id="PS50928"/>
    </source>
</evidence>
<dbReference type="InterPro" id="IPR000515">
    <property type="entry name" value="MetI-like"/>
</dbReference>
<evidence type="ECO:0000313" key="10">
    <source>
        <dbReference type="Proteomes" id="UP001519287"/>
    </source>
</evidence>
<organism evidence="9 10">
    <name type="scientific">Paenibacillus eucommiae</name>
    <dbReference type="NCBI Taxonomy" id="1355755"/>
    <lineage>
        <taxon>Bacteria</taxon>
        <taxon>Bacillati</taxon>
        <taxon>Bacillota</taxon>
        <taxon>Bacilli</taxon>
        <taxon>Bacillales</taxon>
        <taxon>Paenibacillaceae</taxon>
        <taxon>Paenibacillus</taxon>
    </lineage>
</organism>
<dbReference type="Gene3D" id="1.10.3720.10">
    <property type="entry name" value="MetI-like"/>
    <property type="match status" value="1"/>
</dbReference>
<feature type="transmembrane region" description="Helical" evidence="7">
    <location>
        <begin position="79"/>
        <end position="98"/>
    </location>
</feature>
<dbReference type="EMBL" id="JAGGLB010000003">
    <property type="protein sequence ID" value="MBP1989931.1"/>
    <property type="molecule type" value="Genomic_DNA"/>
</dbReference>
<feature type="domain" description="ABC transmembrane type-1" evidence="8">
    <location>
        <begin position="75"/>
        <end position="270"/>
    </location>
</feature>
<keyword evidence="5 7" id="KW-1133">Transmembrane helix</keyword>
<evidence type="ECO:0000256" key="2">
    <source>
        <dbReference type="ARBA" id="ARBA00022448"/>
    </source>
</evidence>
<comment type="caution">
    <text evidence="9">The sequence shown here is derived from an EMBL/GenBank/DDBJ whole genome shotgun (WGS) entry which is preliminary data.</text>
</comment>
<name>A0ABS4IQT2_9BACL</name>
<dbReference type="PANTHER" id="PTHR43744:SF9">
    <property type="entry name" value="POLYGALACTURONAN_RHAMNOGALACTURONAN TRANSPORT SYSTEM PERMEASE PROTEIN YTCP"/>
    <property type="match status" value="1"/>
</dbReference>
<sequence length="292" mass="33338">MTPYMTIGEKLFQVFLVVFISVLSIMMVYPFIHELSISFSTTKEALRYGVHIFPLERSLDAYATVFASDSLWRDFGNTIFRTVVGTFLSLIFMTMSGYALSKKTLPNRGFWTLFIVFTMFFSGGLIPTFLLVKSLGLYDSRWAYIIPVLYQTFSMLIMRNFFMGIPEELEDSAKMDGANDISVLFRIIVPLSMPILATIALWTAVYHWNEWFLAMIYVQDPDKTVLQIFLRKLIIQNSGNDMADMMASLNTQATPDTIRAAVLMVTTLPILCFYPFLQKYFVKGILVGSLKG</sequence>
<feature type="transmembrane region" description="Helical" evidence="7">
    <location>
        <begin position="12"/>
        <end position="32"/>
    </location>
</feature>
<protein>
    <submittedName>
        <fullName evidence="9">Aldouronate transport system permease protein</fullName>
    </submittedName>
</protein>
<evidence type="ECO:0000256" key="6">
    <source>
        <dbReference type="ARBA" id="ARBA00023136"/>
    </source>
</evidence>
<keyword evidence="2 7" id="KW-0813">Transport</keyword>
<comment type="similarity">
    <text evidence="7">Belongs to the binding-protein-dependent transport system permease family.</text>
</comment>
<evidence type="ECO:0000256" key="1">
    <source>
        <dbReference type="ARBA" id="ARBA00004651"/>
    </source>
</evidence>
<dbReference type="PANTHER" id="PTHR43744">
    <property type="entry name" value="ABC TRANSPORTER PERMEASE PROTEIN MG189-RELATED-RELATED"/>
    <property type="match status" value="1"/>
</dbReference>
<dbReference type="InterPro" id="IPR035906">
    <property type="entry name" value="MetI-like_sf"/>
</dbReference>
<evidence type="ECO:0000256" key="3">
    <source>
        <dbReference type="ARBA" id="ARBA00022475"/>
    </source>
</evidence>
<feature type="transmembrane region" description="Helical" evidence="7">
    <location>
        <begin position="183"/>
        <end position="205"/>
    </location>
</feature>
<comment type="subcellular location">
    <subcellularLocation>
        <location evidence="1 7">Cell membrane</location>
        <topology evidence="1 7">Multi-pass membrane protein</topology>
    </subcellularLocation>
</comment>
<evidence type="ECO:0000313" key="9">
    <source>
        <dbReference type="EMBL" id="MBP1989931.1"/>
    </source>
</evidence>
<evidence type="ECO:0000256" key="5">
    <source>
        <dbReference type="ARBA" id="ARBA00022989"/>
    </source>
</evidence>
<dbReference type="PROSITE" id="PS50928">
    <property type="entry name" value="ABC_TM1"/>
    <property type="match status" value="1"/>
</dbReference>
<dbReference type="Pfam" id="PF00528">
    <property type="entry name" value="BPD_transp_1"/>
    <property type="match status" value="1"/>
</dbReference>
<gene>
    <name evidence="9" type="ORF">J2Z66_001529</name>
</gene>
<keyword evidence="3" id="KW-1003">Cell membrane</keyword>
<feature type="transmembrane region" description="Helical" evidence="7">
    <location>
        <begin position="258"/>
        <end position="277"/>
    </location>
</feature>
<keyword evidence="10" id="KW-1185">Reference proteome</keyword>
<reference evidence="9 10" key="1">
    <citation type="submission" date="2021-03" db="EMBL/GenBank/DDBJ databases">
        <title>Genomic Encyclopedia of Type Strains, Phase IV (KMG-IV): sequencing the most valuable type-strain genomes for metagenomic binning, comparative biology and taxonomic classification.</title>
        <authorList>
            <person name="Goeker M."/>
        </authorList>
    </citation>
    <scope>NUCLEOTIDE SEQUENCE [LARGE SCALE GENOMIC DNA]</scope>
    <source>
        <strain evidence="9 10">DSM 26048</strain>
    </source>
</reference>
<accession>A0ABS4IQT2</accession>
<dbReference type="CDD" id="cd06261">
    <property type="entry name" value="TM_PBP2"/>
    <property type="match status" value="1"/>
</dbReference>